<accession>A0A6J5NDX6</accession>
<proteinExistence type="predicted"/>
<dbReference type="EMBL" id="LR796625">
    <property type="protein sequence ID" value="CAB4155208.1"/>
    <property type="molecule type" value="Genomic_DNA"/>
</dbReference>
<gene>
    <name evidence="3" type="ORF">UFOVP1307_15</name>
    <name evidence="1" type="ORF">UFOVP651_107</name>
    <name evidence="2" type="ORF">UFOVP902_186</name>
</gene>
<evidence type="ECO:0000313" key="3">
    <source>
        <dbReference type="EMBL" id="CAB4197496.1"/>
    </source>
</evidence>
<dbReference type="SUPFAM" id="SSF52374">
    <property type="entry name" value="Nucleotidylyl transferase"/>
    <property type="match status" value="1"/>
</dbReference>
<evidence type="ECO:0000313" key="1">
    <source>
        <dbReference type="EMBL" id="CAB4155208.1"/>
    </source>
</evidence>
<reference evidence="1" key="1">
    <citation type="submission" date="2020-04" db="EMBL/GenBank/DDBJ databases">
        <authorList>
            <person name="Chiriac C."/>
            <person name="Salcher M."/>
            <person name="Ghai R."/>
            <person name="Kavagutti S V."/>
        </authorList>
    </citation>
    <scope>NUCLEOTIDE SEQUENCE</scope>
</reference>
<dbReference type="EMBL" id="LR796859">
    <property type="protein sequence ID" value="CAB4171091.1"/>
    <property type="molecule type" value="Genomic_DNA"/>
</dbReference>
<name>A0A6J5NDX6_9CAUD</name>
<protein>
    <submittedName>
        <fullName evidence="1">Uncharacterized protein</fullName>
    </submittedName>
</protein>
<evidence type="ECO:0000313" key="2">
    <source>
        <dbReference type="EMBL" id="CAB4171091.1"/>
    </source>
</evidence>
<organism evidence="1">
    <name type="scientific">uncultured Caudovirales phage</name>
    <dbReference type="NCBI Taxonomy" id="2100421"/>
    <lineage>
        <taxon>Viruses</taxon>
        <taxon>Duplodnaviria</taxon>
        <taxon>Heunggongvirae</taxon>
        <taxon>Uroviricota</taxon>
        <taxon>Caudoviricetes</taxon>
        <taxon>Peduoviridae</taxon>
        <taxon>Maltschvirus</taxon>
        <taxon>Maltschvirus maltsch</taxon>
    </lineage>
</organism>
<dbReference type="EMBL" id="LR797270">
    <property type="protein sequence ID" value="CAB4197496.1"/>
    <property type="molecule type" value="Genomic_DNA"/>
</dbReference>
<sequence length="838" mass="95218">MNKITVLFPGGFKPLTGAHLALAQRYAQDPQVGQVILLVGEKPRDGITRDKTIKIFNLLNDNPKIVIQPTEFNSPIMAAYEYLFSLPTDATGRYAMAASTKGNDYVRAKDFVPNVDKYATIGDKNGRTIPSGIDAVELNVDVDPLLYPNGQPISASTIRQALEIDDYETFKMSYPGQDEATIKNIWNILKDIHEAAMLSVEWWTNSLTEDVEEVFEAIMNPKEKQRHLDKIKHLRSYLEKNRGKSFVYDFDNFAKTVVGAKLIESIITENYITRDELKEIEPVIDNFFKEYGIDVDFQGEFTHFIDRLNDPRNEGTIRLDDVENLFRDLADEYGDQIVSQVQKNKPGAIESDYQFDVPIHMPFMLTLNQQTGLIKLVPKTIKAQRRPWVPSDKSQVVYRIESAMAKGKLIKEGTLITEGGAAGHMAHPWDDHGLTFNDIKEIVSRALAGRLDIENAVTEKTDGQNIYVTWKNGEIGFARGKGTIINPMTAPDLIADFQRKQQKAIEEKGAAAGENYQPVVDAYRACAEDLSESFRALPENTLNEIFKNGRVFANMEIIYPATKNVISYDKAHLQFHNLVEYDEQGNVVETDLTGGAMMQKVIQDANSHMQKTFSFIPPQRIKLGRVYDFEDQQAAFFNEINQLQQKYNLKDTDLISEYHKAWWRDAIKSKAQQLGYEISDDLVNTLMYRWSFNDKSTNISILKKQITNPEFLAWVDAFDKKDFKQYKKQNLEPFESIFLRLGVLVLQNATNYLAANPDKTVQEIKTELAQLIKDLQAKGDPATIQKLEQELRRIQKLGGFDAIVPTEGVVFTYHGNTYKMTGAFAPVNQLLGVLKYAR</sequence>